<name>A0A9P6G0G8_9FUNG</name>
<dbReference type="OrthoDB" id="2260257at2759"/>
<dbReference type="AlphaFoldDB" id="A0A9P6G0G8"/>
<evidence type="ECO:0000313" key="3">
    <source>
        <dbReference type="Proteomes" id="UP000780801"/>
    </source>
</evidence>
<feature type="non-terminal residue" evidence="2">
    <location>
        <position position="133"/>
    </location>
</feature>
<organism evidence="2 3">
    <name type="scientific">Lunasporangiospora selenospora</name>
    <dbReference type="NCBI Taxonomy" id="979761"/>
    <lineage>
        <taxon>Eukaryota</taxon>
        <taxon>Fungi</taxon>
        <taxon>Fungi incertae sedis</taxon>
        <taxon>Mucoromycota</taxon>
        <taxon>Mortierellomycotina</taxon>
        <taxon>Mortierellomycetes</taxon>
        <taxon>Mortierellales</taxon>
        <taxon>Mortierellaceae</taxon>
        <taxon>Lunasporangiospora</taxon>
    </lineage>
</organism>
<keyword evidence="3" id="KW-1185">Reference proteome</keyword>
<proteinExistence type="predicted"/>
<feature type="chain" id="PRO_5040299436" evidence="1">
    <location>
        <begin position="19"/>
        <end position="133"/>
    </location>
</feature>
<protein>
    <submittedName>
        <fullName evidence="2">Uncharacterized protein</fullName>
    </submittedName>
</protein>
<feature type="signal peptide" evidence="1">
    <location>
        <begin position="1"/>
        <end position="18"/>
    </location>
</feature>
<keyword evidence="1" id="KW-0732">Signal</keyword>
<evidence type="ECO:0000313" key="2">
    <source>
        <dbReference type="EMBL" id="KAF9585232.1"/>
    </source>
</evidence>
<evidence type="ECO:0000256" key="1">
    <source>
        <dbReference type="SAM" id="SignalP"/>
    </source>
</evidence>
<gene>
    <name evidence="2" type="ORF">BGW38_003296</name>
</gene>
<reference evidence="2" key="1">
    <citation type="journal article" date="2020" name="Fungal Divers.">
        <title>Resolving the Mortierellaceae phylogeny through synthesis of multi-gene phylogenetics and phylogenomics.</title>
        <authorList>
            <person name="Vandepol N."/>
            <person name="Liber J."/>
            <person name="Desiro A."/>
            <person name="Na H."/>
            <person name="Kennedy M."/>
            <person name="Barry K."/>
            <person name="Grigoriev I.V."/>
            <person name="Miller A.N."/>
            <person name="O'Donnell K."/>
            <person name="Stajich J.E."/>
            <person name="Bonito G."/>
        </authorList>
    </citation>
    <scope>NUCLEOTIDE SEQUENCE</scope>
    <source>
        <strain evidence="2">KOD1015</strain>
    </source>
</reference>
<dbReference type="EMBL" id="JAABOA010000224">
    <property type="protein sequence ID" value="KAF9585232.1"/>
    <property type="molecule type" value="Genomic_DNA"/>
</dbReference>
<comment type="caution">
    <text evidence="2">The sequence shown here is derived from an EMBL/GenBank/DDBJ whole genome shotgun (WGS) entry which is preliminary data.</text>
</comment>
<dbReference type="Proteomes" id="UP000780801">
    <property type="component" value="Unassembled WGS sequence"/>
</dbReference>
<accession>A0A9P6G0G8</accession>
<sequence>MKISALILAASAAVLASAQNNTAGMLSYGTPVVGTTWDSGKTAPVTWSNDCADSNSTNKTFPISLNRQQGQFQVPLNIPPIGFLDCSEPGTTTVQVPAVPSGAGYSILVTIGGIQSYSALFTIRSNITDPNAN</sequence>